<dbReference type="InterPro" id="IPR010982">
    <property type="entry name" value="Lambda_DNA-bd_dom_sf"/>
</dbReference>
<dbReference type="OrthoDB" id="8115576at2"/>
<evidence type="ECO:0000313" key="6">
    <source>
        <dbReference type="Proteomes" id="UP000256562"/>
    </source>
</evidence>
<feature type="domain" description="HTH cro/C1-type" evidence="2">
    <location>
        <begin position="7"/>
        <end position="61"/>
    </location>
</feature>
<dbReference type="GO" id="GO:0003677">
    <property type="term" value="F:DNA binding"/>
    <property type="evidence" value="ECO:0007669"/>
    <property type="project" value="UniProtKB-KW"/>
</dbReference>
<reference evidence="5 6" key="1">
    <citation type="journal article" date="2018" name="Vet. Microbiol.">
        <title>Characterisation of Staphylococcus felis isolated from cats using whole genome sequencing.</title>
        <authorList>
            <person name="Worthing K."/>
            <person name="Pang S."/>
            <person name="Trott D.J."/>
            <person name="Abraham S."/>
            <person name="Coombs G.W."/>
            <person name="Jordan D."/>
            <person name="McIntyre L."/>
            <person name="Davies M.R."/>
            <person name="Norris J."/>
        </authorList>
    </citation>
    <scope>NUCLEOTIDE SEQUENCE [LARGE SCALE GENOMIC DNA]</scope>
    <source>
        <strain evidence="4 5">F25</strain>
        <strain evidence="3 6">F9</strain>
    </source>
</reference>
<dbReference type="InterPro" id="IPR001387">
    <property type="entry name" value="Cro/C1-type_HTH"/>
</dbReference>
<dbReference type="GO" id="GO:0003700">
    <property type="term" value="F:DNA-binding transcription factor activity"/>
    <property type="evidence" value="ECO:0007669"/>
    <property type="project" value="TreeGrafter"/>
</dbReference>
<evidence type="ECO:0000313" key="3">
    <source>
        <dbReference type="EMBL" id="REH90202.1"/>
    </source>
</evidence>
<keyword evidence="1" id="KW-0238">DNA-binding</keyword>
<dbReference type="Proteomes" id="UP000256337">
    <property type="component" value="Unassembled WGS sequence"/>
</dbReference>
<dbReference type="RefSeq" id="WP_115856900.1">
    <property type="nucleotide sequence ID" value="NZ_CAJUZR010000041.1"/>
</dbReference>
<dbReference type="InterPro" id="IPR050807">
    <property type="entry name" value="TransReg_Diox_bact_type"/>
</dbReference>
<dbReference type="Gene3D" id="1.10.260.40">
    <property type="entry name" value="lambda repressor-like DNA-binding domains"/>
    <property type="match status" value="1"/>
</dbReference>
<dbReference type="PANTHER" id="PTHR46797">
    <property type="entry name" value="HTH-TYPE TRANSCRIPTIONAL REGULATOR"/>
    <property type="match status" value="1"/>
</dbReference>
<evidence type="ECO:0000256" key="1">
    <source>
        <dbReference type="ARBA" id="ARBA00023125"/>
    </source>
</evidence>
<dbReference type="CDD" id="cd00093">
    <property type="entry name" value="HTH_XRE"/>
    <property type="match status" value="1"/>
</dbReference>
<name>A0A3E0IEU4_9STAP</name>
<evidence type="ECO:0000259" key="2">
    <source>
        <dbReference type="PROSITE" id="PS50943"/>
    </source>
</evidence>
<accession>A0A3E0IEU4</accession>
<dbReference type="PANTHER" id="PTHR46797:SF1">
    <property type="entry name" value="METHYLPHOSPHONATE SYNTHASE"/>
    <property type="match status" value="1"/>
</dbReference>
<dbReference type="AlphaFoldDB" id="A0A3E0IEU4"/>
<dbReference type="Pfam" id="PF01381">
    <property type="entry name" value="HTH_3"/>
    <property type="match status" value="1"/>
</dbReference>
<evidence type="ECO:0000313" key="5">
    <source>
        <dbReference type="Proteomes" id="UP000256337"/>
    </source>
</evidence>
<protein>
    <submittedName>
        <fullName evidence="3">XRE family transcriptional regulator</fullName>
    </submittedName>
</protein>
<dbReference type="SUPFAM" id="SSF47413">
    <property type="entry name" value="lambda repressor-like DNA-binding domains"/>
    <property type="match status" value="1"/>
</dbReference>
<comment type="caution">
    <text evidence="3">The sequence shown here is derived from an EMBL/GenBank/DDBJ whole genome shotgun (WGS) entry which is preliminary data.</text>
</comment>
<evidence type="ECO:0000313" key="4">
    <source>
        <dbReference type="EMBL" id="REI20488.1"/>
    </source>
</evidence>
<proteinExistence type="predicted"/>
<dbReference type="GO" id="GO:0005829">
    <property type="term" value="C:cytosol"/>
    <property type="evidence" value="ECO:0007669"/>
    <property type="project" value="TreeGrafter"/>
</dbReference>
<gene>
    <name evidence="4" type="ORF">DOS76_08710</name>
    <name evidence="3" type="ORF">DOS83_12600</name>
</gene>
<sequence>MSFAKNLRKIRKDKKLTQRELAERTGFTIQVISNLERGYTRPHFDHIRIISDKLHISPHELTDGDMTQEVIPFLFKDKQAFDNLSEDKQNEIISLLIDQANFLVTRETHKK</sequence>
<dbReference type="SMART" id="SM00530">
    <property type="entry name" value="HTH_XRE"/>
    <property type="match status" value="1"/>
</dbReference>
<dbReference type="PROSITE" id="PS50943">
    <property type="entry name" value="HTH_CROC1"/>
    <property type="match status" value="1"/>
</dbReference>
<organism evidence="3 6">
    <name type="scientific">Staphylococcus felis</name>
    <dbReference type="NCBI Taxonomy" id="46127"/>
    <lineage>
        <taxon>Bacteria</taxon>
        <taxon>Bacillati</taxon>
        <taxon>Bacillota</taxon>
        <taxon>Bacilli</taxon>
        <taxon>Bacillales</taxon>
        <taxon>Staphylococcaceae</taxon>
        <taxon>Staphylococcus</taxon>
    </lineage>
</organism>
<dbReference type="EMBL" id="QKYD01000125">
    <property type="protein sequence ID" value="REI20488.1"/>
    <property type="molecule type" value="Genomic_DNA"/>
</dbReference>
<dbReference type="Proteomes" id="UP000256562">
    <property type="component" value="Unassembled WGS sequence"/>
</dbReference>
<dbReference type="EMBL" id="QKXQ01000627">
    <property type="protein sequence ID" value="REH90202.1"/>
    <property type="molecule type" value="Genomic_DNA"/>
</dbReference>